<sequence length="1202" mass="136926">MVLNTIEAQDLVLAHDRFSFNELTVDDGLSQNSVISIAQDTTGFLWFATQDGLNRYDGREFQIVNEQFEDVTRPSYSKLGKVYIDHENNFWAITNPGTLKFYDRNKGQFHSIKSIDSASVITQDLDKNIYIGTYGKGLFKINNTNRDTIQVLNKSNSILRIYDLLEWQDHIWIAGSGGVYSYEPKNNRLDTILKVSNINFSSLAQKKNNIYVGSYQKGLFIASAQEKKLKLFKGFSQEKFPTSIVILDLMMDSYDRLWVATYGQGLYIIDFPSEKIKHFTADKNNPHTINYNDILSLFQDSSGTIWLGSDGAGLSYYDEYLSKFNSLTNEQLPLNINVDIIRSIAKENNNVWLGTSGKGLTRINLKTLKGTTIKPGASNLKGNRIMSLLYDGQTLWIGHQEHGLQKMDSNGIITDIKEIDNLTIWKILKASESQLWLCTRNHGLIRYDKEKGILAHYNSKNSSLNADNIRTIEPGNSNSYWIGTELNGLFLLDTETDKIKQIKSIPDKIKSLYYDGKTLWIGTNGNGLKCYDPTTGNTLHFTTQNGLANNVIYGILPDGENNLWLSSNKGITKFSHKKGRASIENYGNYNGLQSYEFNTGAYFRDKEGTLYFGGLEGLNWFKPEQIHFNPFKPNTVITQVKVFDDVRSLSDVIPLKHVQNTIAFNFASLQFSQPKLNKYKYRLQGLDEDWIFSGNKNEVRYTNLSPGKYKFEVLSSNYDGVWGESPAAYDFEIEQPWHITNMAVAVFTSFVFQGCFIAIGLFMLLLYLRLHRRDYLLYGTYILLFATYFFLRIDLELQTGIFTNNRNLFYYILTPTLLLVTGIFIQFVSSFADIKSYSPKFSRELYWFSIVVYIIAALSLLYLLTTQDFGLVKDRLNLFLLPLHIFSIYAVIKAYIIVKSTLRYYIILGNFFLIAFTMVGVYFGSKNAFSGGAEANNVFGFYSFNISQMGVFLELIVFSMGLGHKFYSVEMEKNKMQKIDELKTKLFTDISHEIRTPLSLVSGPLENQLNRKNLTEKDIKELTMAKNNTDRLTELFSQMTDLSLLDSGQRTFKLTQGNLNSQLVQLSETFQYKANSKKMTLRTTIQGLHNCWFDKDMIEKIVSNLLSNAIKYAPENSSVLLDAKEKDNALLLTVVNVTKGSSNMDLSKIFKRFYQDNDTSEGIGVGLALVKELVELAQGTVTVGTIENNQIQFSVNLPVNQR</sequence>
<evidence type="ECO:0000256" key="1">
    <source>
        <dbReference type="ARBA" id="ARBA00000085"/>
    </source>
</evidence>
<dbReference type="Pfam" id="PF07495">
    <property type="entry name" value="Y_Y_Y"/>
    <property type="match status" value="1"/>
</dbReference>
<dbReference type="OrthoDB" id="358279at2"/>
<dbReference type="EMBL" id="CP022957">
    <property type="protein sequence ID" value="ASV29739.1"/>
    <property type="molecule type" value="Genomic_DNA"/>
</dbReference>
<evidence type="ECO:0000256" key="2">
    <source>
        <dbReference type="ARBA" id="ARBA00012438"/>
    </source>
</evidence>
<dbReference type="InterPro" id="IPR003661">
    <property type="entry name" value="HisK_dim/P_dom"/>
</dbReference>
<name>A0A223V4G9_9FLAO</name>
<dbReference type="AlphaFoldDB" id="A0A223V4G9"/>
<dbReference type="Proteomes" id="UP000215244">
    <property type="component" value="Chromosome"/>
</dbReference>
<dbReference type="RefSeq" id="WP_094996362.1">
    <property type="nucleotide sequence ID" value="NZ_BMJL01000009.1"/>
</dbReference>
<dbReference type="Pfam" id="PF07494">
    <property type="entry name" value="Reg_prop"/>
    <property type="match status" value="3"/>
</dbReference>
<keyword evidence="3" id="KW-0597">Phosphoprotein</keyword>
<dbReference type="SUPFAM" id="SSF55874">
    <property type="entry name" value="ATPase domain of HSP90 chaperone/DNA topoisomerase II/histidine kinase"/>
    <property type="match status" value="1"/>
</dbReference>
<dbReference type="InterPro" id="IPR003594">
    <property type="entry name" value="HATPase_dom"/>
</dbReference>
<dbReference type="SUPFAM" id="SSF101898">
    <property type="entry name" value="NHL repeat"/>
    <property type="match status" value="1"/>
</dbReference>
<dbReference type="Pfam" id="PF07695">
    <property type="entry name" value="7TMR-DISM_7TM"/>
    <property type="match status" value="1"/>
</dbReference>
<dbReference type="GO" id="GO:0000155">
    <property type="term" value="F:phosphorelay sensor kinase activity"/>
    <property type="evidence" value="ECO:0007669"/>
    <property type="project" value="InterPro"/>
</dbReference>
<keyword evidence="6" id="KW-1185">Reference proteome</keyword>
<dbReference type="Gene3D" id="2.130.10.10">
    <property type="entry name" value="YVTN repeat-like/Quinoprotein amine dehydrogenase"/>
    <property type="match status" value="2"/>
</dbReference>
<dbReference type="Pfam" id="PF02518">
    <property type="entry name" value="HATPase_c"/>
    <property type="match status" value="1"/>
</dbReference>
<dbReference type="InterPro" id="IPR005467">
    <property type="entry name" value="His_kinase_dom"/>
</dbReference>
<protein>
    <recommendedName>
        <fullName evidence="2">histidine kinase</fullName>
        <ecNumber evidence="2">2.7.13.3</ecNumber>
    </recommendedName>
</protein>
<dbReference type="InterPro" id="IPR011123">
    <property type="entry name" value="Y_Y_Y"/>
</dbReference>
<dbReference type="PANTHER" id="PTHR43547">
    <property type="entry name" value="TWO-COMPONENT HISTIDINE KINASE"/>
    <property type="match status" value="1"/>
</dbReference>
<dbReference type="InterPro" id="IPR015943">
    <property type="entry name" value="WD40/YVTN_repeat-like_dom_sf"/>
</dbReference>
<reference evidence="5 6" key="1">
    <citation type="submission" date="2017-08" db="EMBL/GenBank/DDBJ databases">
        <title>The complete genome sequence of Maribacter sp. B1, isolated from deep-sea sediment.</title>
        <authorList>
            <person name="Wu Y.-H."/>
            <person name="Cheng H."/>
            <person name="Xu X.-W."/>
        </authorList>
    </citation>
    <scope>NUCLEOTIDE SEQUENCE [LARGE SCALE GENOMIC DNA]</scope>
    <source>
        <strain evidence="5 6">B1</strain>
    </source>
</reference>
<dbReference type="Pfam" id="PF00512">
    <property type="entry name" value="HisKA"/>
    <property type="match status" value="1"/>
</dbReference>
<comment type="catalytic activity">
    <reaction evidence="1">
        <text>ATP + protein L-histidine = ADP + protein N-phospho-L-histidine.</text>
        <dbReference type="EC" id="2.7.13.3"/>
    </reaction>
</comment>
<dbReference type="SMART" id="SM00388">
    <property type="entry name" value="HisKA"/>
    <property type="match status" value="1"/>
</dbReference>
<accession>A0A223V4G9</accession>
<dbReference type="SUPFAM" id="SSF47384">
    <property type="entry name" value="Homodimeric domain of signal transducing histidine kinase"/>
    <property type="match status" value="1"/>
</dbReference>
<dbReference type="InterPro" id="IPR011623">
    <property type="entry name" value="7TMR_DISM_rcpt_extracell_dom1"/>
</dbReference>
<dbReference type="InterPro" id="IPR011110">
    <property type="entry name" value="Reg_prop"/>
</dbReference>
<proteinExistence type="predicted"/>
<dbReference type="KEGG" id="marb:CJ263_05625"/>
<dbReference type="InterPro" id="IPR036890">
    <property type="entry name" value="HATPase_C_sf"/>
</dbReference>
<dbReference type="InterPro" id="IPR013783">
    <property type="entry name" value="Ig-like_fold"/>
</dbReference>
<dbReference type="SMART" id="SM00387">
    <property type="entry name" value="HATPase_c"/>
    <property type="match status" value="1"/>
</dbReference>
<evidence type="ECO:0000313" key="5">
    <source>
        <dbReference type="EMBL" id="ASV29739.1"/>
    </source>
</evidence>
<dbReference type="Gene3D" id="2.60.40.10">
    <property type="entry name" value="Immunoglobulins"/>
    <property type="match status" value="1"/>
</dbReference>
<evidence type="ECO:0000313" key="6">
    <source>
        <dbReference type="Proteomes" id="UP000215244"/>
    </source>
</evidence>
<dbReference type="CDD" id="cd00082">
    <property type="entry name" value="HisKA"/>
    <property type="match status" value="1"/>
</dbReference>
<dbReference type="PROSITE" id="PS50109">
    <property type="entry name" value="HIS_KIN"/>
    <property type="match status" value="1"/>
</dbReference>
<dbReference type="EC" id="2.7.13.3" evidence="2"/>
<evidence type="ECO:0000256" key="3">
    <source>
        <dbReference type="ARBA" id="ARBA00022553"/>
    </source>
</evidence>
<dbReference type="InterPro" id="IPR036097">
    <property type="entry name" value="HisK_dim/P_sf"/>
</dbReference>
<gene>
    <name evidence="5" type="ORF">CJ263_05625</name>
</gene>
<dbReference type="SUPFAM" id="SSF63829">
    <property type="entry name" value="Calcium-dependent phosphotriesterase"/>
    <property type="match status" value="2"/>
</dbReference>
<dbReference type="PANTHER" id="PTHR43547:SF2">
    <property type="entry name" value="HYBRID SIGNAL TRANSDUCTION HISTIDINE KINASE C"/>
    <property type="match status" value="1"/>
</dbReference>
<dbReference type="Gene3D" id="3.30.565.10">
    <property type="entry name" value="Histidine kinase-like ATPase, C-terminal domain"/>
    <property type="match status" value="1"/>
</dbReference>
<evidence type="ECO:0000259" key="4">
    <source>
        <dbReference type="PROSITE" id="PS50109"/>
    </source>
</evidence>
<organism evidence="5 6">
    <name type="scientific">Maribacter cobaltidurans</name>
    <dbReference type="NCBI Taxonomy" id="1178778"/>
    <lineage>
        <taxon>Bacteria</taxon>
        <taxon>Pseudomonadati</taxon>
        <taxon>Bacteroidota</taxon>
        <taxon>Flavobacteriia</taxon>
        <taxon>Flavobacteriales</taxon>
        <taxon>Flavobacteriaceae</taxon>
        <taxon>Maribacter</taxon>
    </lineage>
</organism>
<dbReference type="Gene3D" id="1.10.287.130">
    <property type="match status" value="1"/>
</dbReference>
<feature type="domain" description="Histidine kinase" evidence="4">
    <location>
        <begin position="989"/>
        <end position="1201"/>
    </location>
</feature>